<comment type="domain">
    <text evidence="10">The PHD-type zinc finger mediates the binding to H3K4me3.</text>
</comment>
<dbReference type="GO" id="GO:0005634">
    <property type="term" value="C:nucleus"/>
    <property type="evidence" value="ECO:0007669"/>
    <property type="project" value="UniProtKB-SubCell"/>
</dbReference>
<dbReference type="Gene3D" id="3.30.40.10">
    <property type="entry name" value="Zinc/RING finger domain, C3HC4 (zinc finger)"/>
    <property type="match status" value="1"/>
</dbReference>
<dbReference type="SMART" id="SM01408">
    <property type="entry name" value="ING"/>
    <property type="match status" value="1"/>
</dbReference>
<dbReference type="Gene3D" id="6.10.140.1740">
    <property type="match status" value="1"/>
</dbReference>
<sequence length="326" mass="35413">MTTQQGIEEAANIAAEFISSLDNLPGEVSFLLNEIRVKDLRCQELQAEITKDQSKFLKHSLRHPTPPSTNASTPNAQGNTPNQTPQTPSAIPQKYAHIPQRVSDAYQEINVLSDAKIVLAERLVALVNRVKARLDIDLARAGVVGGEFGAGALGGISLTTAGLENAFVVPGRNPISQMNEGLRQALPAEPSPQPPTKKRRVAASQSSTIKLHSPSPAPPPTTQHQRSRLSRQVHPAEEDMDADADADADMEPAGGDEEVEDEADDNTPYCTCQTPSYGDMIGCDSPSCPYEWFHLACVDMEPPLPDKWYCDECRVKLPSSGRKKKK</sequence>
<evidence type="ECO:0000256" key="8">
    <source>
        <dbReference type="PIRSR" id="PIRSR628651-51"/>
    </source>
</evidence>
<keyword evidence="10" id="KW-0156">Chromatin regulator</keyword>
<dbReference type="InterPro" id="IPR001965">
    <property type="entry name" value="Znf_PHD"/>
</dbReference>
<evidence type="ECO:0000256" key="7">
    <source>
        <dbReference type="PIRSR" id="PIRSR628651-50"/>
    </source>
</evidence>
<evidence type="ECO:0000256" key="6">
    <source>
        <dbReference type="ARBA" id="ARBA00023242"/>
    </source>
</evidence>
<dbReference type="EMBL" id="ML178815">
    <property type="protein sequence ID" value="TFL06706.1"/>
    <property type="molecule type" value="Genomic_DNA"/>
</dbReference>
<evidence type="ECO:0000256" key="5">
    <source>
        <dbReference type="ARBA" id="ARBA00022833"/>
    </source>
</evidence>
<evidence type="ECO:0000256" key="3">
    <source>
        <dbReference type="ARBA" id="ARBA00022723"/>
    </source>
</evidence>
<dbReference type="PANTHER" id="PTHR10333">
    <property type="entry name" value="INHIBITOR OF GROWTH PROTEIN"/>
    <property type="match status" value="1"/>
</dbReference>
<feature type="binding site" evidence="8">
    <location>
        <position position="297"/>
    </location>
    <ligand>
        <name>Zn(2+)</name>
        <dbReference type="ChEBI" id="CHEBI:29105"/>
        <label>1</label>
    </ligand>
</feature>
<dbReference type="Pfam" id="PF12998">
    <property type="entry name" value="ING"/>
    <property type="match status" value="1"/>
</dbReference>
<protein>
    <recommendedName>
        <fullName evidence="10">Chromatin modification-related protein</fullName>
    </recommendedName>
</protein>
<dbReference type="InterPro" id="IPR011011">
    <property type="entry name" value="Znf_FYVE_PHD"/>
</dbReference>
<evidence type="ECO:0000313" key="13">
    <source>
        <dbReference type="EMBL" id="TFL06706.1"/>
    </source>
</evidence>
<feature type="site" description="Histone H3K4me3 binding" evidence="7">
    <location>
        <position position="269"/>
    </location>
</feature>
<comment type="function">
    <text evidence="10">Component of an histone acetyltransferase complex.</text>
</comment>
<feature type="site" description="Histone H3K4me3 binding" evidence="7">
    <location>
        <position position="284"/>
    </location>
</feature>
<reference evidence="13 14" key="1">
    <citation type="journal article" date="2019" name="Nat. Ecol. Evol.">
        <title>Megaphylogeny resolves global patterns of mushroom evolution.</title>
        <authorList>
            <person name="Varga T."/>
            <person name="Krizsan K."/>
            <person name="Foldi C."/>
            <person name="Dima B."/>
            <person name="Sanchez-Garcia M."/>
            <person name="Sanchez-Ramirez S."/>
            <person name="Szollosi G.J."/>
            <person name="Szarkandi J.G."/>
            <person name="Papp V."/>
            <person name="Albert L."/>
            <person name="Andreopoulos W."/>
            <person name="Angelini C."/>
            <person name="Antonin V."/>
            <person name="Barry K.W."/>
            <person name="Bougher N.L."/>
            <person name="Buchanan P."/>
            <person name="Buyck B."/>
            <person name="Bense V."/>
            <person name="Catcheside P."/>
            <person name="Chovatia M."/>
            <person name="Cooper J."/>
            <person name="Damon W."/>
            <person name="Desjardin D."/>
            <person name="Finy P."/>
            <person name="Geml J."/>
            <person name="Haridas S."/>
            <person name="Hughes K."/>
            <person name="Justo A."/>
            <person name="Karasinski D."/>
            <person name="Kautmanova I."/>
            <person name="Kiss B."/>
            <person name="Kocsube S."/>
            <person name="Kotiranta H."/>
            <person name="LaButti K.M."/>
            <person name="Lechner B.E."/>
            <person name="Liimatainen K."/>
            <person name="Lipzen A."/>
            <person name="Lukacs Z."/>
            <person name="Mihaltcheva S."/>
            <person name="Morgado L.N."/>
            <person name="Niskanen T."/>
            <person name="Noordeloos M.E."/>
            <person name="Ohm R.A."/>
            <person name="Ortiz-Santana B."/>
            <person name="Ovrebo C."/>
            <person name="Racz N."/>
            <person name="Riley R."/>
            <person name="Savchenko A."/>
            <person name="Shiryaev A."/>
            <person name="Soop K."/>
            <person name="Spirin V."/>
            <person name="Szebenyi C."/>
            <person name="Tomsovsky M."/>
            <person name="Tulloss R.E."/>
            <person name="Uehling J."/>
            <person name="Grigoriev I.V."/>
            <person name="Vagvolgyi C."/>
            <person name="Papp T."/>
            <person name="Martin F.M."/>
            <person name="Miettinen O."/>
            <person name="Hibbett D.S."/>
            <person name="Nagy L.G."/>
        </authorList>
    </citation>
    <scope>NUCLEOTIDE SEQUENCE [LARGE SCALE GENOMIC DNA]</scope>
    <source>
        <strain evidence="13 14">CBS 309.79</strain>
    </source>
</reference>
<evidence type="ECO:0000313" key="14">
    <source>
        <dbReference type="Proteomes" id="UP000305067"/>
    </source>
</evidence>
<dbReference type="STRING" id="1884261.A0A5C3QXH9"/>
<dbReference type="PROSITE" id="PS50016">
    <property type="entry name" value="ZF_PHD_2"/>
    <property type="match status" value="1"/>
</dbReference>
<feature type="region of interest" description="Disordered" evidence="11">
    <location>
        <begin position="184"/>
        <end position="268"/>
    </location>
</feature>
<dbReference type="InterPro" id="IPR013083">
    <property type="entry name" value="Znf_RING/FYVE/PHD"/>
</dbReference>
<evidence type="ECO:0000259" key="12">
    <source>
        <dbReference type="PROSITE" id="PS50016"/>
    </source>
</evidence>
<dbReference type="SUPFAM" id="SSF57903">
    <property type="entry name" value="FYVE/PHD zinc finger"/>
    <property type="match status" value="1"/>
</dbReference>
<comment type="subunit">
    <text evidence="10">Component of an histone acetyltransferase complex. Interacts with H3K4me3 and to a lesser extent with H3K4me2.</text>
</comment>
<gene>
    <name evidence="13" type="ORF">BDV98DRAFT_600709</name>
</gene>
<dbReference type="CDD" id="cd16858">
    <property type="entry name" value="ING_ING3_Yng2p"/>
    <property type="match status" value="1"/>
</dbReference>
<feature type="binding site" evidence="8">
    <location>
        <position position="310"/>
    </location>
    <ligand>
        <name>Zn(2+)</name>
        <dbReference type="ChEBI" id="CHEBI:29105"/>
        <label>2</label>
    </ligand>
</feature>
<dbReference type="InterPro" id="IPR024610">
    <property type="entry name" value="ING_N_histone-binding"/>
</dbReference>
<evidence type="ECO:0000256" key="10">
    <source>
        <dbReference type="RuleBase" id="RU361213"/>
    </source>
</evidence>
<keyword evidence="4 9" id="KW-0863">Zinc-finger</keyword>
<dbReference type="InterPro" id="IPR019787">
    <property type="entry name" value="Znf_PHD-finger"/>
</dbReference>
<feature type="binding site" evidence="8">
    <location>
        <position position="283"/>
    </location>
    <ligand>
        <name>Zn(2+)</name>
        <dbReference type="ChEBI" id="CHEBI:29105"/>
        <label>2</label>
    </ligand>
</feature>
<feature type="binding site" evidence="8">
    <location>
        <position position="294"/>
    </location>
    <ligand>
        <name>Zn(2+)</name>
        <dbReference type="ChEBI" id="CHEBI:29105"/>
        <label>1</label>
    </ligand>
</feature>
<evidence type="ECO:0000256" key="11">
    <source>
        <dbReference type="SAM" id="MobiDB-lite"/>
    </source>
</evidence>
<dbReference type="InterPro" id="IPR019786">
    <property type="entry name" value="Zinc_finger_PHD-type_CS"/>
</dbReference>
<feature type="site" description="Histone H3K4me3 binding" evidence="7">
    <location>
        <position position="280"/>
    </location>
</feature>
<feature type="domain" description="PHD-type" evidence="12">
    <location>
        <begin position="267"/>
        <end position="316"/>
    </location>
</feature>
<dbReference type="PROSITE" id="PS01359">
    <property type="entry name" value="ZF_PHD_1"/>
    <property type="match status" value="1"/>
</dbReference>
<feature type="compositionally biased region" description="Polar residues" evidence="11">
    <location>
        <begin position="77"/>
        <end position="90"/>
    </location>
</feature>
<accession>A0A5C3QXH9</accession>
<organism evidence="13 14">
    <name type="scientific">Pterulicium gracile</name>
    <dbReference type="NCBI Taxonomy" id="1884261"/>
    <lineage>
        <taxon>Eukaryota</taxon>
        <taxon>Fungi</taxon>
        <taxon>Dikarya</taxon>
        <taxon>Basidiomycota</taxon>
        <taxon>Agaricomycotina</taxon>
        <taxon>Agaricomycetes</taxon>
        <taxon>Agaricomycetidae</taxon>
        <taxon>Agaricales</taxon>
        <taxon>Pleurotineae</taxon>
        <taxon>Pterulaceae</taxon>
        <taxon>Pterulicium</taxon>
    </lineage>
</organism>
<dbReference type="GO" id="GO:0006325">
    <property type="term" value="P:chromatin organization"/>
    <property type="evidence" value="ECO:0007669"/>
    <property type="project" value="UniProtKB-KW"/>
</dbReference>
<evidence type="ECO:0000256" key="2">
    <source>
        <dbReference type="ARBA" id="ARBA00010210"/>
    </source>
</evidence>
<dbReference type="SMART" id="SM00249">
    <property type="entry name" value="PHD"/>
    <property type="match status" value="1"/>
</dbReference>
<name>A0A5C3QXH9_9AGAR</name>
<evidence type="ECO:0000256" key="1">
    <source>
        <dbReference type="ARBA" id="ARBA00004123"/>
    </source>
</evidence>
<feature type="compositionally biased region" description="Acidic residues" evidence="11">
    <location>
        <begin position="238"/>
        <end position="265"/>
    </location>
</feature>
<feature type="binding site" evidence="8">
    <location>
        <position position="288"/>
    </location>
    <ligand>
        <name>Zn(2+)</name>
        <dbReference type="ChEBI" id="CHEBI:29105"/>
        <label>2</label>
    </ligand>
</feature>
<evidence type="ECO:0000256" key="9">
    <source>
        <dbReference type="PROSITE-ProRule" id="PRU00146"/>
    </source>
</evidence>
<dbReference type="OrthoDB" id="5411773at2759"/>
<feature type="binding site" evidence="8">
    <location>
        <position position="272"/>
    </location>
    <ligand>
        <name>Zn(2+)</name>
        <dbReference type="ChEBI" id="CHEBI:29105"/>
        <label>1</label>
    </ligand>
</feature>
<feature type="site" description="Histone H3K4me3 binding" evidence="7">
    <location>
        <position position="292"/>
    </location>
</feature>
<dbReference type="AlphaFoldDB" id="A0A5C3QXH9"/>
<dbReference type="GO" id="GO:0008270">
    <property type="term" value="F:zinc ion binding"/>
    <property type="evidence" value="ECO:0007669"/>
    <property type="project" value="UniProtKB-KW"/>
</dbReference>
<dbReference type="GO" id="GO:0000785">
    <property type="term" value="C:chromatin"/>
    <property type="evidence" value="ECO:0007669"/>
    <property type="project" value="UniProtKB-ARBA"/>
</dbReference>
<feature type="region of interest" description="Disordered" evidence="11">
    <location>
        <begin position="59"/>
        <end position="90"/>
    </location>
</feature>
<comment type="similarity">
    <text evidence="2 10">Belongs to the ING family.</text>
</comment>
<feature type="binding site" evidence="8">
    <location>
        <position position="313"/>
    </location>
    <ligand>
        <name>Zn(2+)</name>
        <dbReference type="ChEBI" id="CHEBI:29105"/>
        <label>2</label>
    </ligand>
</feature>
<proteinExistence type="inferred from homology"/>
<dbReference type="InterPro" id="IPR028651">
    <property type="entry name" value="ING_fam"/>
</dbReference>
<keyword evidence="14" id="KW-1185">Reference proteome</keyword>
<comment type="subcellular location">
    <subcellularLocation>
        <location evidence="1 10">Nucleus</location>
    </subcellularLocation>
</comment>
<dbReference type="CDD" id="cd15505">
    <property type="entry name" value="PHD_ING"/>
    <property type="match status" value="1"/>
</dbReference>
<dbReference type="Proteomes" id="UP000305067">
    <property type="component" value="Unassembled WGS sequence"/>
</dbReference>
<keyword evidence="5 8" id="KW-0862">Zinc</keyword>
<keyword evidence="6 10" id="KW-0539">Nucleus</keyword>
<feature type="binding site" evidence="8">
    <location>
        <position position="270"/>
    </location>
    <ligand>
        <name>Zn(2+)</name>
        <dbReference type="ChEBI" id="CHEBI:29105"/>
        <label>1</label>
    </ligand>
</feature>
<keyword evidence="3 8" id="KW-0479">Metal-binding</keyword>
<evidence type="ECO:0000256" key="4">
    <source>
        <dbReference type="ARBA" id="ARBA00022771"/>
    </source>
</evidence>